<evidence type="ECO:0000313" key="2">
    <source>
        <dbReference type="Proteomes" id="UP001151760"/>
    </source>
</evidence>
<evidence type="ECO:0000313" key="1">
    <source>
        <dbReference type="EMBL" id="GJU09984.1"/>
    </source>
</evidence>
<keyword evidence="2" id="KW-1185">Reference proteome</keyword>
<gene>
    <name evidence="1" type="ORF">Tco_1132380</name>
</gene>
<evidence type="ECO:0008006" key="3">
    <source>
        <dbReference type="Google" id="ProtNLM"/>
    </source>
</evidence>
<accession>A0ABQ5JBR4</accession>
<protein>
    <recommendedName>
        <fullName evidence="3">Exocyst complex component Sec8</fullName>
    </recommendedName>
</protein>
<comment type="caution">
    <text evidence="1">The sequence shown here is derived from an EMBL/GenBank/DDBJ whole genome shotgun (WGS) entry which is preliminary data.</text>
</comment>
<proteinExistence type="predicted"/>
<reference evidence="1" key="2">
    <citation type="submission" date="2022-01" db="EMBL/GenBank/DDBJ databases">
        <authorList>
            <person name="Yamashiro T."/>
            <person name="Shiraishi A."/>
            <person name="Satake H."/>
            <person name="Nakayama K."/>
        </authorList>
    </citation>
    <scope>NUCLEOTIDE SEQUENCE</scope>
</reference>
<dbReference type="EMBL" id="BQNB010021777">
    <property type="protein sequence ID" value="GJU09984.1"/>
    <property type="molecule type" value="Genomic_DNA"/>
</dbReference>
<dbReference type="Proteomes" id="UP001151760">
    <property type="component" value="Unassembled WGS sequence"/>
</dbReference>
<sequence>MANFPRLHELAAAGNSNNLTDVMSVYIQREINADLQFAVGLSQLWDVLYNRVNEIKILSSELNLFGGPLAVQCAEYLKKLSKSEVLRMLDLRKTIAEVHIQVHKKIDFLTVDGDDG</sequence>
<name>A0ABQ5JBR4_9ASTR</name>
<reference evidence="1" key="1">
    <citation type="journal article" date="2022" name="Int. J. Mol. Sci.">
        <title>Draft Genome of Tanacetum Coccineum: Genomic Comparison of Closely Related Tanacetum-Family Plants.</title>
        <authorList>
            <person name="Yamashiro T."/>
            <person name="Shiraishi A."/>
            <person name="Nakayama K."/>
            <person name="Satake H."/>
        </authorList>
    </citation>
    <scope>NUCLEOTIDE SEQUENCE</scope>
</reference>
<organism evidence="1 2">
    <name type="scientific">Tanacetum coccineum</name>
    <dbReference type="NCBI Taxonomy" id="301880"/>
    <lineage>
        <taxon>Eukaryota</taxon>
        <taxon>Viridiplantae</taxon>
        <taxon>Streptophyta</taxon>
        <taxon>Embryophyta</taxon>
        <taxon>Tracheophyta</taxon>
        <taxon>Spermatophyta</taxon>
        <taxon>Magnoliopsida</taxon>
        <taxon>eudicotyledons</taxon>
        <taxon>Gunneridae</taxon>
        <taxon>Pentapetalae</taxon>
        <taxon>asterids</taxon>
        <taxon>campanulids</taxon>
        <taxon>Asterales</taxon>
        <taxon>Asteraceae</taxon>
        <taxon>Asteroideae</taxon>
        <taxon>Anthemideae</taxon>
        <taxon>Anthemidinae</taxon>
        <taxon>Tanacetum</taxon>
    </lineage>
</organism>